<organism evidence="4 5">
    <name type="scientific">Aurantiacibacter atlanticus</name>
    <dbReference type="NCBI Taxonomy" id="1648404"/>
    <lineage>
        <taxon>Bacteria</taxon>
        <taxon>Pseudomonadati</taxon>
        <taxon>Pseudomonadota</taxon>
        <taxon>Alphaproteobacteria</taxon>
        <taxon>Sphingomonadales</taxon>
        <taxon>Erythrobacteraceae</taxon>
        <taxon>Aurantiacibacter</taxon>
    </lineage>
</organism>
<evidence type="ECO:0000313" key="5">
    <source>
        <dbReference type="Proteomes" id="UP000059113"/>
    </source>
</evidence>
<evidence type="ECO:0000313" key="4">
    <source>
        <dbReference type="EMBL" id="AKQ42062.1"/>
    </source>
</evidence>
<sequence length="201" mass="21644">MNAKTSRRTKLFGHNEDGAAIVEFALIAPVFLLMVVGIFDFGFQLYAQSVVNGAMQAAGRDSTLEPGGPTPAQLDNSVSSRVHYVIPSATIEFTRTNYEDFRDVSQPERFDDTNGDGECNDGEPFEDLNGNGSFDLDRGRDGQGGADDAVLYVASATYDRMFPLSGMMGIPKSVTLSGATVLRNQPFADQGERNPVEGNCA</sequence>
<accession>A0A0H4VBN3</accession>
<feature type="domain" description="TadE-like" evidence="3">
    <location>
        <begin position="18"/>
        <end position="60"/>
    </location>
</feature>
<dbReference type="STRING" id="1648404.CP97_08570"/>
<dbReference type="EMBL" id="CP011310">
    <property type="protein sequence ID" value="AKQ42062.1"/>
    <property type="molecule type" value="Genomic_DNA"/>
</dbReference>
<evidence type="ECO:0000256" key="1">
    <source>
        <dbReference type="SAM" id="MobiDB-lite"/>
    </source>
</evidence>
<dbReference type="Pfam" id="PF07811">
    <property type="entry name" value="TadE"/>
    <property type="match status" value="1"/>
</dbReference>
<dbReference type="OrthoDB" id="7306064at2"/>
<feature type="transmembrane region" description="Helical" evidence="2">
    <location>
        <begin position="21"/>
        <end position="46"/>
    </location>
</feature>
<dbReference type="AlphaFoldDB" id="A0A0H4VBN3"/>
<feature type="compositionally biased region" description="Basic and acidic residues" evidence="1">
    <location>
        <begin position="102"/>
        <end position="112"/>
    </location>
</feature>
<keyword evidence="2" id="KW-0472">Membrane</keyword>
<keyword evidence="2" id="KW-0812">Transmembrane</keyword>
<evidence type="ECO:0000259" key="3">
    <source>
        <dbReference type="Pfam" id="PF07811"/>
    </source>
</evidence>
<feature type="compositionally biased region" description="Acidic residues" evidence="1">
    <location>
        <begin position="113"/>
        <end position="126"/>
    </location>
</feature>
<dbReference type="InterPro" id="IPR012495">
    <property type="entry name" value="TadE-like_dom"/>
</dbReference>
<keyword evidence="5" id="KW-1185">Reference proteome</keyword>
<evidence type="ECO:0000256" key="2">
    <source>
        <dbReference type="SAM" id="Phobius"/>
    </source>
</evidence>
<feature type="region of interest" description="Disordered" evidence="1">
    <location>
        <begin position="102"/>
        <end position="141"/>
    </location>
</feature>
<dbReference type="RefSeq" id="WP_048885581.1">
    <property type="nucleotide sequence ID" value="NZ_CP011310.1"/>
</dbReference>
<reference evidence="5" key="2">
    <citation type="submission" date="2015-04" db="EMBL/GenBank/DDBJ databases">
        <title>The complete genome sequence of Erythrobacter sp. s21-N3.</title>
        <authorList>
            <person name="Zhuang L."/>
            <person name="Liu Y."/>
            <person name="Shao Z."/>
        </authorList>
    </citation>
    <scope>NUCLEOTIDE SEQUENCE [LARGE SCALE GENOMIC DNA]</scope>
    <source>
        <strain evidence="5">s21-N3</strain>
    </source>
</reference>
<protein>
    <recommendedName>
        <fullName evidence="3">TadE-like domain-containing protein</fullName>
    </recommendedName>
</protein>
<reference evidence="4 5" key="1">
    <citation type="journal article" date="2015" name="Int. J. Syst. Evol. Microbiol.">
        <title>Erythrobacter atlanticus sp. nov., a bacterium from ocean sediment able to degrade polycyclic aromatic hydrocarbons.</title>
        <authorList>
            <person name="Zhuang L."/>
            <person name="Liu Y."/>
            <person name="Wang L."/>
            <person name="Wang W."/>
            <person name="Shao Z."/>
        </authorList>
    </citation>
    <scope>NUCLEOTIDE SEQUENCE [LARGE SCALE GENOMIC DNA]</scope>
    <source>
        <strain evidence="5">s21-N3</strain>
    </source>
</reference>
<keyword evidence="2" id="KW-1133">Transmembrane helix</keyword>
<proteinExistence type="predicted"/>
<gene>
    <name evidence="4" type="ORF">CP97_08570</name>
</gene>
<dbReference type="Proteomes" id="UP000059113">
    <property type="component" value="Chromosome"/>
</dbReference>
<dbReference type="PATRIC" id="fig|1648404.4.peg.1781"/>
<dbReference type="KEGG" id="ery:CP97_08570"/>
<name>A0A0H4VBN3_9SPHN</name>